<dbReference type="EMBL" id="CP037423">
    <property type="protein sequence ID" value="QDV42955.1"/>
    <property type="molecule type" value="Genomic_DNA"/>
</dbReference>
<gene>
    <name evidence="1" type="ORF">Enr13x_28070</name>
</gene>
<dbReference type="InterPro" id="IPR036388">
    <property type="entry name" value="WH-like_DNA-bd_sf"/>
</dbReference>
<reference evidence="1 2" key="1">
    <citation type="submission" date="2019-03" db="EMBL/GenBank/DDBJ databases">
        <title>Deep-cultivation of Planctomycetes and their phenomic and genomic characterization uncovers novel biology.</title>
        <authorList>
            <person name="Wiegand S."/>
            <person name="Jogler M."/>
            <person name="Boedeker C."/>
            <person name="Pinto D."/>
            <person name="Vollmers J."/>
            <person name="Rivas-Marin E."/>
            <person name="Kohn T."/>
            <person name="Peeters S.H."/>
            <person name="Heuer A."/>
            <person name="Rast P."/>
            <person name="Oberbeckmann S."/>
            <person name="Bunk B."/>
            <person name="Jeske O."/>
            <person name="Meyerdierks A."/>
            <person name="Storesund J.E."/>
            <person name="Kallscheuer N."/>
            <person name="Luecker S."/>
            <person name="Lage O.M."/>
            <person name="Pohl T."/>
            <person name="Merkel B.J."/>
            <person name="Hornburger P."/>
            <person name="Mueller R.-W."/>
            <person name="Bruemmer F."/>
            <person name="Labrenz M."/>
            <person name="Spormann A.M."/>
            <person name="Op den Camp H."/>
            <person name="Overmann J."/>
            <person name="Amann R."/>
            <person name="Jetten M.S.M."/>
            <person name="Mascher T."/>
            <person name="Medema M.H."/>
            <person name="Devos D.P."/>
            <person name="Kaster A.-K."/>
            <person name="Ovreas L."/>
            <person name="Rohde M."/>
            <person name="Galperin M.Y."/>
            <person name="Jogler C."/>
        </authorList>
    </citation>
    <scope>NUCLEOTIDE SEQUENCE [LARGE SCALE GENOMIC DNA]</scope>
    <source>
        <strain evidence="1 2">Enr13</strain>
    </source>
</reference>
<dbReference type="Gene3D" id="1.10.10.10">
    <property type="entry name" value="Winged helix-like DNA-binding domain superfamily/Winged helix DNA-binding domain"/>
    <property type="match status" value="1"/>
</dbReference>
<dbReference type="RefSeq" id="WP_145386720.1">
    <property type="nucleotide sequence ID" value="NZ_CP037423.1"/>
</dbReference>
<keyword evidence="2" id="KW-1185">Reference proteome</keyword>
<dbReference type="AlphaFoldDB" id="A0A518HQ39"/>
<dbReference type="InterPro" id="IPR036390">
    <property type="entry name" value="WH_DNA-bd_sf"/>
</dbReference>
<organism evidence="1 2">
    <name type="scientific">Stieleria neptunia</name>
    <dbReference type="NCBI Taxonomy" id="2527979"/>
    <lineage>
        <taxon>Bacteria</taxon>
        <taxon>Pseudomonadati</taxon>
        <taxon>Planctomycetota</taxon>
        <taxon>Planctomycetia</taxon>
        <taxon>Pirellulales</taxon>
        <taxon>Pirellulaceae</taxon>
        <taxon>Stieleria</taxon>
    </lineage>
</organism>
<dbReference type="InterPro" id="IPR011991">
    <property type="entry name" value="ArsR-like_HTH"/>
</dbReference>
<accession>A0A518HQ39</accession>
<dbReference type="CDD" id="cd00090">
    <property type="entry name" value="HTH_ARSR"/>
    <property type="match status" value="1"/>
</dbReference>
<protein>
    <submittedName>
        <fullName evidence="1">Uncharacterized protein</fullName>
    </submittedName>
</protein>
<evidence type="ECO:0000313" key="1">
    <source>
        <dbReference type="EMBL" id="QDV42955.1"/>
    </source>
</evidence>
<dbReference type="OrthoDB" id="9863456at2"/>
<dbReference type="KEGG" id="snep:Enr13x_28070"/>
<dbReference type="Pfam" id="PF13412">
    <property type="entry name" value="HTH_24"/>
    <property type="match status" value="1"/>
</dbReference>
<evidence type="ECO:0000313" key="2">
    <source>
        <dbReference type="Proteomes" id="UP000319004"/>
    </source>
</evidence>
<dbReference type="SUPFAM" id="SSF46785">
    <property type="entry name" value="Winged helix' DNA-binding domain"/>
    <property type="match status" value="1"/>
</dbReference>
<sequence length="192" mass="21469">MAYISFSEAARRAGVYVHGVHKLADAGIIQRHTVKGHRFPMLNDRDVATIKEHLPARYLPPVRVAIGNTFTDPTPAEIRDRCEMILANRKKVSPHERCRQRILWILSHQGGLTIDLVATALGASTVTASARLKELEAVGLVESIGITHRRYFCAESVGKFAAMDTADTILARFRTRAERYARRSRRPRQAAA</sequence>
<dbReference type="GO" id="GO:0006355">
    <property type="term" value="P:regulation of DNA-templated transcription"/>
    <property type="evidence" value="ECO:0007669"/>
    <property type="project" value="UniProtKB-ARBA"/>
</dbReference>
<name>A0A518HQ39_9BACT</name>
<proteinExistence type="predicted"/>
<dbReference type="Proteomes" id="UP000319004">
    <property type="component" value="Chromosome"/>
</dbReference>